<evidence type="ECO:0000313" key="8">
    <source>
        <dbReference type="EMBL" id="VDO74904.1"/>
    </source>
</evidence>
<dbReference type="WBParaSite" id="HPBE_0000809901-mRNA-1">
    <property type="protein sequence ID" value="HPBE_0000809901-mRNA-1"/>
    <property type="gene ID" value="HPBE_0000809901"/>
</dbReference>
<keyword evidence="2 5" id="KW-0328">Glycosyltransferase</keyword>
<evidence type="ECO:0000313" key="9">
    <source>
        <dbReference type="Proteomes" id="UP000050761"/>
    </source>
</evidence>
<evidence type="ECO:0000256" key="1">
    <source>
        <dbReference type="ARBA" id="ARBA00022443"/>
    </source>
</evidence>
<dbReference type="InterPro" id="IPR036028">
    <property type="entry name" value="SH3-like_dom_sf"/>
</dbReference>
<dbReference type="GO" id="GO:0006487">
    <property type="term" value="P:protein N-linked glycosylation"/>
    <property type="evidence" value="ECO:0007669"/>
    <property type="project" value="TreeGrafter"/>
</dbReference>
<dbReference type="InterPro" id="IPR001452">
    <property type="entry name" value="SH3_domain"/>
</dbReference>
<organism evidence="8">
    <name type="scientific">Heligmosomoides polygyrus</name>
    <name type="common">Parasitic roundworm</name>
    <dbReference type="NCBI Taxonomy" id="6339"/>
    <lineage>
        <taxon>Eukaryota</taxon>
        <taxon>Metazoa</taxon>
        <taxon>Ecdysozoa</taxon>
        <taxon>Nematoda</taxon>
        <taxon>Chromadorea</taxon>
        <taxon>Rhabditida</taxon>
        <taxon>Rhabditina</taxon>
        <taxon>Rhabditomorpha</taxon>
        <taxon>Strongyloidea</taxon>
        <taxon>Heligmosomidae</taxon>
        <taxon>Heligmosomoides</taxon>
    </lineage>
</organism>
<dbReference type="Gene3D" id="2.30.30.40">
    <property type="entry name" value="SH3 Domains"/>
    <property type="match status" value="1"/>
</dbReference>
<feature type="domain" description="SH3" evidence="6">
    <location>
        <begin position="169"/>
        <end position="230"/>
    </location>
</feature>
<dbReference type="PANTHER" id="PTHR13132">
    <property type="entry name" value="ALPHA- 1,6 -FUCOSYLTRANSFERASE"/>
    <property type="match status" value="1"/>
</dbReference>
<dbReference type="InterPro" id="IPR027350">
    <property type="entry name" value="GT23_dom"/>
</dbReference>
<gene>
    <name evidence="8" type="ORF">HPBE_LOCUS8100</name>
</gene>
<comment type="similarity">
    <text evidence="5">Belongs to the glycosyltransferase 23 family.</text>
</comment>
<keyword evidence="3 5" id="KW-0808">Transferase</keyword>
<evidence type="ECO:0000256" key="3">
    <source>
        <dbReference type="ARBA" id="ARBA00022679"/>
    </source>
</evidence>
<evidence type="ECO:0000259" key="6">
    <source>
        <dbReference type="PROSITE" id="PS50002"/>
    </source>
</evidence>
<keyword evidence="9" id="KW-1185">Reference proteome</keyword>
<protein>
    <submittedName>
        <fullName evidence="10">SH3 domain-containing protein</fullName>
    </submittedName>
</protein>
<dbReference type="PANTHER" id="PTHR13132:SF29">
    <property type="entry name" value="ALPHA-(1,6)-FUCOSYLTRANSFERASE"/>
    <property type="match status" value="1"/>
</dbReference>
<dbReference type="SMART" id="SM00326">
    <property type="entry name" value="SH3"/>
    <property type="match status" value="1"/>
</dbReference>
<dbReference type="Proteomes" id="UP000050761">
    <property type="component" value="Unassembled WGS sequence"/>
</dbReference>
<comment type="caution">
    <text evidence="5">Lacks conserved residue(s) required for the propagation of feature annotation.</text>
</comment>
<reference evidence="8 9" key="1">
    <citation type="submission" date="2018-11" db="EMBL/GenBank/DDBJ databases">
        <authorList>
            <consortium name="Pathogen Informatics"/>
        </authorList>
    </citation>
    <scope>NUCLEOTIDE SEQUENCE [LARGE SCALE GENOMIC DNA]</scope>
</reference>
<name>A0A3P7YSJ2_HELPZ</name>
<dbReference type="PROSITE" id="PS51659">
    <property type="entry name" value="GT23"/>
    <property type="match status" value="1"/>
</dbReference>
<dbReference type="AlphaFoldDB" id="A0A3P7YSJ2"/>
<dbReference type="EMBL" id="UZAH01026057">
    <property type="protein sequence ID" value="VDO74904.1"/>
    <property type="molecule type" value="Genomic_DNA"/>
</dbReference>
<dbReference type="SUPFAM" id="SSF50044">
    <property type="entry name" value="SH3-domain"/>
    <property type="match status" value="1"/>
</dbReference>
<dbReference type="GO" id="GO:0046921">
    <property type="term" value="F:alpha-(1-&gt;6)-fucosyltransferase activity"/>
    <property type="evidence" value="ECO:0007669"/>
    <property type="project" value="TreeGrafter"/>
</dbReference>
<dbReference type="PROSITE" id="PS50002">
    <property type="entry name" value="SH3"/>
    <property type="match status" value="1"/>
</dbReference>
<feature type="domain" description="GT23" evidence="7">
    <location>
        <begin position="1"/>
        <end position="157"/>
    </location>
</feature>
<evidence type="ECO:0000256" key="5">
    <source>
        <dbReference type="PROSITE-ProRule" id="PRU00992"/>
    </source>
</evidence>
<dbReference type="OrthoDB" id="2014825at2759"/>
<evidence type="ECO:0000259" key="7">
    <source>
        <dbReference type="PROSITE" id="PS51659"/>
    </source>
</evidence>
<dbReference type="InterPro" id="IPR045573">
    <property type="entry name" value="Fut8_N_cat"/>
</dbReference>
<sequence>MRMKRDFLDSISVDESVFDAAPVVGVHVHRKVESMNTSHYSIEEYMEWAEVYYQIQDRLQRRNVTRRVYVASDDPTVLPEIRNRYPRYQVLGNVRSTEDAQSDNRYSQRSLRGLLADLSALSKCEFLICRFSSNFCRLAYELTQIRRGDSGRSFHSLDDGYHFGSVHYRLRNDYVAVEKHTASMNGEISLRVGDLLTVEEIHGDGFATGVNTRTEEKGRFPLFKVEEQWKTVDFPVLDEAP</sequence>
<reference evidence="10" key="2">
    <citation type="submission" date="2019-09" db="UniProtKB">
        <authorList>
            <consortium name="WormBaseParasite"/>
        </authorList>
    </citation>
    <scope>IDENTIFICATION</scope>
</reference>
<proteinExistence type="inferred from homology"/>
<evidence type="ECO:0000256" key="2">
    <source>
        <dbReference type="ARBA" id="ARBA00022676"/>
    </source>
</evidence>
<keyword evidence="1 4" id="KW-0728">SH3 domain</keyword>
<accession>A0A3P7YSJ2</accession>
<dbReference type="Pfam" id="PF19745">
    <property type="entry name" value="FUT8_N_cat"/>
    <property type="match status" value="1"/>
</dbReference>
<evidence type="ECO:0000313" key="10">
    <source>
        <dbReference type="WBParaSite" id="HPBE_0000809901-mRNA-1"/>
    </source>
</evidence>
<dbReference type="Gene3D" id="3.40.50.11350">
    <property type="match status" value="1"/>
</dbReference>
<evidence type="ECO:0000256" key="4">
    <source>
        <dbReference type="PROSITE-ProRule" id="PRU00192"/>
    </source>
</evidence>